<feature type="active site" description="O-(3'-phospho-DNA)-tyrosine intermediate" evidence="11">
    <location>
        <position position="276"/>
    </location>
</feature>
<dbReference type="Gene3D" id="1.10.443.10">
    <property type="entry name" value="Intergrase catalytic core"/>
    <property type="match status" value="1"/>
</dbReference>
<accession>A0A0R1XEA7</accession>
<evidence type="ECO:0000256" key="2">
    <source>
        <dbReference type="ARBA" id="ARBA00010450"/>
    </source>
</evidence>
<sequence>MKNEQDMLADFARYLQLDQGLAKNTRLGYCRDVETLFAWLNDHHEALPETPGAIESFLQDQAADGKAVQSQIRLVASLRKFYRFAMHRHLVQHDPMTLVDAPKATHHLPDVLSVAEVQQVLAQPDTGKKLGIRDRAILETLYATGMRVSELTHLQLSQLHLDLALVQVIGKGDRERLVPIGDDAINWLTRYLHDERGNYVKGREETVFLNFRGGQLSRQSVWKMIKKYVAAAGIQKDVTPHTLRHSFATHLLENGADLRVVQELLGHADIVTTQIYTHISKTRLLDVYAQYHPRYH</sequence>
<keyword evidence="9 11" id="KW-0233">DNA recombination</keyword>
<evidence type="ECO:0000256" key="9">
    <source>
        <dbReference type="ARBA" id="ARBA00023172"/>
    </source>
</evidence>
<evidence type="ECO:0000256" key="10">
    <source>
        <dbReference type="ARBA" id="ARBA00023306"/>
    </source>
</evidence>
<dbReference type="GO" id="GO:0007059">
    <property type="term" value="P:chromosome segregation"/>
    <property type="evidence" value="ECO:0007669"/>
    <property type="project" value="UniProtKB-UniRule"/>
</dbReference>
<comment type="caution">
    <text evidence="14">The sequence shown here is derived from an EMBL/GenBank/DDBJ whole genome shotgun (WGS) entry which is preliminary data.</text>
</comment>
<keyword evidence="5 11" id="KW-0132">Cell division</keyword>
<feature type="active site" evidence="11">
    <location>
        <position position="244"/>
    </location>
</feature>
<evidence type="ECO:0000313" key="15">
    <source>
        <dbReference type="Proteomes" id="UP000050949"/>
    </source>
</evidence>
<feature type="active site" evidence="11">
    <location>
        <position position="171"/>
    </location>
</feature>
<dbReference type="NCBIfam" id="TIGR02225">
    <property type="entry name" value="recomb_XerD"/>
    <property type="match status" value="1"/>
</dbReference>
<dbReference type="Gene3D" id="1.10.150.130">
    <property type="match status" value="1"/>
</dbReference>
<feature type="domain" description="Tyr recombinase" evidence="12">
    <location>
        <begin position="107"/>
        <end position="289"/>
    </location>
</feature>
<dbReference type="RefSeq" id="WP_027827381.1">
    <property type="nucleotide sequence ID" value="NZ_AUEH01000001.1"/>
</dbReference>
<dbReference type="AlphaFoldDB" id="A0A0R1XEA7"/>
<dbReference type="InterPro" id="IPR004107">
    <property type="entry name" value="Integrase_SAM-like_N"/>
</dbReference>
<dbReference type="GO" id="GO:0003677">
    <property type="term" value="F:DNA binding"/>
    <property type="evidence" value="ECO:0007669"/>
    <property type="project" value="UniProtKB-UniRule"/>
</dbReference>
<dbReference type="InterPro" id="IPR013762">
    <property type="entry name" value="Integrase-like_cat_sf"/>
</dbReference>
<evidence type="ECO:0000259" key="12">
    <source>
        <dbReference type="PROSITE" id="PS51898"/>
    </source>
</evidence>
<proteinExistence type="inferred from homology"/>
<dbReference type="GO" id="GO:0009037">
    <property type="term" value="F:tyrosine-based site-specific recombinase activity"/>
    <property type="evidence" value="ECO:0007669"/>
    <property type="project" value="UniProtKB-UniRule"/>
</dbReference>
<keyword evidence="6 11" id="KW-0159">Chromosome partition</keyword>
<protein>
    <recommendedName>
        <fullName evidence="3 11">Tyrosine recombinase XerD</fullName>
    </recommendedName>
</protein>
<dbReference type="PANTHER" id="PTHR30349:SF81">
    <property type="entry name" value="TYROSINE RECOMBINASE XERC"/>
    <property type="match status" value="1"/>
</dbReference>
<dbReference type="EMBL" id="AZFW01000032">
    <property type="protein sequence ID" value="KRM28408.1"/>
    <property type="molecule type" value="Genomic_DNA"/>
</dbReference>
<dbReference type="Pfam" id="PF02899">
    <property type="entry name" value="Phage_int_SAM_1"/>
    <property type="match status" value="1"/>
</dbReference>
<dbReference type="Proteomes" id="UP000050949">
    <property type="component" value="Unassembled WGS sequence"/>
</dbReference>
<dbReference type="PROSITE" id="PS51900">
    <property type="entry name" value="CB"/>
    <property type="match status" value="1"/>
</dbReference>
<dbReference type="Pfam" id="PF00589">
    <property type="entry name" value="Phage_integrase"/>
    <property type="match status" value="1"/>
</dbReference>
<dbReference type="InterPro" id="IPR044068">
    <property type="entry name" value="CB"/>
</dbReference>
<name>A0A0R1XEA7_9LACO</name>
<reference evidence="14 15" key="1">
    <citation type="journal article" date="2015" name="Genome Announc.">
        <title>Expanding the biotechnology potential of lactobacilli through comparative genomics of 213 strains and associated genera.</title>
        <authorList>
            <person name="Sun Z."/>
            <person name="Harris H.M."/>
            <person name="McCann A."/>
            <person name="Guo C."/>
            <person name="Argimon S."/>
            <person name="Zhang W."/>
            <person name="Yang X."/>
            <person name="Jeffery I.B."/>
            <person name="Cooney J.C."/>
            <person name="Kagawa T.F."/>
            <person name="Liu W."/>
            <person name="Song Y."/>
            <person name="Salvetti E."/>
            <person name="Wrobel A."/>
            <person name="Rasinkangas P."/>
            <person name="Parkhill J."/>
            <person name="Rea M.C."/>
            <person name="O'Sullivan O."/>
            <person name="Ritari J."/>
            <person name="Douillard F.P."/>
            <person name="Paul Ross R."/>
            <person name="Yang R."/>
            <person name="Briner A.E."/>
            <person name="Felis G.E."/>
            <person name="de Vos W.M."/>
            <person name="Barrangou R."/>
            <person name="Klaenhammer T.R."/>
            <person name="Caufield P.W."/>
            <person name="Cui Y."/>
            <person name="Zhang H."/>
            <person name="O'Toole P.W."/>
        </authorList>
    </citation>
    <scope>NUCLEOTIDE SEQUENCE [LARGE SCALE GENOMIC DNA]</scope>
    <source>
        <strain evidence="14 15">DSM 16991</strain>
    </source>
</reference>
<evidence type="ECO:0000313" key="14">
    <source>
        <dbReference type="EMBL" id="KRM28408.1"/>
    </source>
</evidence>
<dbReference type="InterPro" id="IPR023009">
    <property type="entry name" value="Tyrosine_recombinase_XerC/XerD"/>
</dbReference>
<keyword evidence="10 11" id="KW-0131">Cell cycle</keyword>
<keyword evidence="7 11" id="KW-0229">DNA integration</keyword>
<evidence type="ECO:0000256" key="6">
    <source>
        <dbReference type="ARBA" id="ARBA00022829"/>
    </source>
</evidence>
<dbReference type="GO" id="GO:0006313">
    <property type="term" value="P:DNA transposition"/>
    <property type="evidence" value="ECO:0007669"/>
    <property type="project" value="UniProtKB-UniRule"/>
</dbReference>
<dbReference type="CDD" id="cd00798">
    <property type="entry name" value="INT_XerDC_C"/>
    <property type="match status" value="1"/>
</dbReference>
<dbReference type="PROSITE" id="PS51898">
    <property type="entry name" value="TYR_RECOMBINASE"/>
    <property type="match status" value="1"/>
</dbReference>
<dbReference type="NCBIfam" id="NF040815">
    <property type="entry name" value="recomb_XerA_Arch"/>
    <property type="match status" value="1"/>
</dbReference>
<dbReference type="GO" id="GO:0005737">
    <property type="term" value="C:cytoplasm"/>
    <property type="evidence" value="ECO:0007669"/>
    <property type="project" value="UniProtKB-SubCell"/>
</dbReference>
<feature type="active site" evidence="11">
    <location>
        <position position="241"/>
    </location>
</feature>
<feature type="domain" description="Core-binding (CB)" evidence="13">
    <location>
        <begin position="2"/>
        <end position="86"/>
    </location>
</feature>
<comment type="subcellular location">
    <subcellularLocation>
        <location evidence="1 11">Cytoplasm</location>
    </subcellularLocation>
</comment>
<evidence type="ECO:0000256" key="7">
    <source>
        <dbReference type="ARBA" id="ARBA00022908"/>
    </source>
</evidence>
<feature type="active site" evidence="11">
    <location>
        <position position="147"/>
    </location>
</feature>
<dbReference type="PATRIC" id="fig|1122147.4.peg.1941"/>
<dbReference type="NCBIfam" id="NF001399">
    <property type="entry name" value="PRK00283.1"/>
    <property type="match status" value="1"/>
</dbReference>
<dbReference type="InterPro" id="IPR010998">
    <property type="entry name" value="Integrase_recombinase_N"/>
</dbReference>
<organism evidence="14 15">
    <name type="scientific">Schleiferilactobacillus harbinensis DSM 16991</name>
    <dbReference type="NCBI Taxonomy" id="1122147"/>
    <lineage>
        <taxon>Bacteria</taxon>
        <taxon>Bacillati</taxon>
        <taxon>Bacillota</taxon>
        <taxon>Bacilli</taxon>
        <taxon>Lactobacillales</taxon>
        <taxon>Lactobacillaceae</taxon>
        <taxon>Schleiferilactobacillus</taxon>
    </lineage>
</organism>
<evidence type="ECO:0000259" key="13">
    <source>
        <dbReference type="PROSITE" id="PS51900"/>
    </source>
</evidence>
<evidence type="ECO:0000256" key="5">
    <source>
        <dbReference type="ARBA" id="ARBA00022618"/>
    </source>
</evidence>
<dbReference type="eggNOG" id="COG4974">
    <property type="taxonomic scope" value="Bacteria"/>
</dbReference>
<dbReference type="HAMAP" id="MF_01808">
    <property type="entry name" value="Recomb_XerC_XerD"/>
    <property type="match status" value="1"/>
</dbReference>
<dbReference type="InterPro" id="IPR011932">
    <property type="entry name" value="Recomb_XerD"/>
</dbReference>
<keyword evidence="4 11" id="KW-0963">Cytoplasm</keyword>
<gene>
    <name evidence="11" type="primary">xerD</name>
    <name evidence="14" type="ORF">FC91_GL001872</name>
</gene>
<comment type="similarity">
    <text evidence="2 11">Belongs to the 'phage' integrase family. XerD subfamily.</text>
</comment>
<keyword evidence="8 11" id="KW-0238">DNA-binding</keyword>
<dbReference type="PANTHER" id="PTHR30349">
    <property type="entry name" value="PHAGE INTEGRASE-RELATED"/>
    <property type="match status" value="1"/>
</dbReference>
<dbReference type="InterPro" id="IPR011010">
    <property type="entry name" value="DNA_brk_join_enz"/>
</dbReference>
<dbReference type="HAMAP" id="MF_01807">
    <property type="entry name" value="Recomb_XerD"/>
    <property type="match status" value="1"/>
</dbReference>
<dbReference type="InterPro" id="IPR002104">
    <property type="entry name" value="Integrase_catalytic"/>
</dbReference>
<dbReference type="InterPro" id="IPR050090">
    <property type="entry name" value="Tyrosine_recombinase_XerCD"/>
</dbReference>
<comment type="function">
    <text evidence="11">Site-specific tyrosine recombinase, which acts by catalyzing the cutting and rejoining of the recombining DNA molecules. The XerC-XerD complex is essential to convert dimers of the bacterial chromosome into monomers to permit their segregation at cell division. It also contributes to the segregational stability of plasmids.</text>
</comment>
<evidence type="ECO:0000256" key="3">
    <source>
        <dbReference type="ARBA" id="ARBA00015810"/>
    </source>
</evidence>
<evidence type="ECO:0000256" key="8">
    <source>
        <dbReference type="ARBA" id="ARBA00023125"/>
    </source>
</evidence>
<evidence type="ECO:0000256" key="11">
    <source>
        <dbReference type="HAMAP-Rule" id="MF_01807"/>
    </source>
</evidence>
<dbReference type="GO" id="GO:0051301">
    <property type="term" value="P:cell division"/>
    <property type="evidence" value="ECO:0007669"/>
    <property type="project" value="UniProtKB-KW"/>
</dbReference>
<dbReference type="SUPFAM" id="SSF56349">
    <property type="entry name" value="DNA breaking-rejoining enzymes"/>
    <property type="match status" value="1"/>
</dbReference>
<evidence type="ECO:0000256" key="4">
    <source>
        <dbReference type="ARBA" id="ARBA00022490"/>
    </source>
</evidence>
<dbReference type="OrthoDB" id="9801717at2"/>
<comment type="subunit">
    <text evidence="11">Forms a cyclic heterotetrameric complex composed of two molecules of XerC and two molecules of XerD.</text>
</comment>
<feature type="active site" evidence="11">
    <location>
        <position position="267"/>
    </location>
</feature>
<evidence type="ECO:0000256" key="1">
    <source>
        <dbReference type="ARBA" id="ARBA00004496"/>
    </source>
</evidence>